<dbReference type="FunFam" id="3.40.50.10440:FF:000001">
    <property type="entry name" value="Dihydroxyacetone kinase, DhaK subunit"/>
    <property type="match status" value="1"/>
</dbReference>
<dbReference type="PANTHER" id="PTHR28629:SF4">
    <property type="entry name" value="TRIOKINASE_FMN CYCLASE"/>
    <property type="match status" value="1"/>
</dbReference>
<dbReference type="InterPro" id="IPR004006">
    <property type="entry name" value="DhaK_dom"/>
</dbReference>
<dbReference type="GO" id="GO:0004371">
    <property type="term" value="F:glycerone kinase activity"/>
    <property type="evidence" value="ECO:0007669"/>
    <property type="project" value="UniProtKB-EC"/>
</dbReference>
<feature type="domain" description="DhaK" evidence="5">
    <location>
        <begin position="7"/>
        <end position="329"/>
    </location>
</feature>
<evidence type="ECO:0000256" key="1">
    <source>
        <dbReference type="ARBA" id="ARBA00022679"/>
    </source>
</evidence>
<name>A0A239ZK85_9STAP</name>
<dbReference type="Proteomes" id="UP000242084">
    <property type="component" value="Chromosome 1"/>
</dbReference>
<dbReference type="GO" id="GO:0019563">
    <property type="term" value="P:glycerol catabolic process"/>
    <property type="evidence" value="ECO:0007669"/>
    <property type="project" value="TreeGrafter"/>
</dbReference>
<keyword evidence="4" id="KW-0067">ATP-binding</keyword>
<keyword evidence="3 6" id="KW-0418">Kinase</keyword>
<keyword evidence="1 6" id="KW-0808">Transferase</keyword>
<evidence type="ECO:0000313" key="6">
    <source>
        <dbReference type="EMBL" id="SNV71178.1"/>
    </source>
</evidence>
<dbReference type="PROSITE" id="PS51481">
    <property type="entry name" value="DHAK"/>
    <property type="match status" value="1"/>
</dbReference>
<evidence type="ECO:0000256" key="4">
    <source>
        <dbReference type="ARBA" id="ARBA00022840"/>
    </source>
</evidence>
<dbReference type="SUPFAM" id="SSF82549">
    <property type="entry name" value="DAK1/DegV-like"/>
    <property type="match status" value="1"/>
</dbReference>
<dbReference type="GO" id="GO:0005829">
    <property type="term" value="C:cytosol"/>
    <property type="evidence" value="ECO:0007669"/>
    <property type="project" value="TreeGrafter"/>
</dbReference>
<evidence type="ECO:0000313" key="7">
    <source>
        <dbReference type="Proteomes" id="UP000242084"/>
    </source>
</evidence>
<dbReference type="Gene3D" id="3.30.1180.20">
    <property type="entry name" value="Dihydroxyacetone kinase, domain 2"/>
    <property type="match status" value="1"/>
</dbReference>
<dbReference type="AlphaFoldDB" id="A0A239ZK85"/>
<dbReference type="KEGG" id="sste:SAMEA4384403_1611"/>
<dbReference type="Pfam" id="PF02733">
    <property type="entry name" value="Dak1"/>
    <property type="match status" value="1"/>
</dbReference>
<dbReference type="EC" id="2.7.-.-" evidence="6"/>
<accession>A0A239ZK85</accession>
<proteinExistence type="predicted"/>
<dbReference type="PANTHER" id="PTHR28629">
    <property type="entry name" value="TRIOKINASE/FMN CYCLASE"/>
    <property type="match status" value="1"/>
</dbReference>
<evidence type="ECO:0000256" key="2">
    <source>
        <dbReference type="ARBA" id="ARBA00022741"/>
    </source>
</evidence>
<keyword evidence="2" id="KW-0547">Nucleotide-binding</keyword>
<sequence length="341" mass="37288">MKKMINNPDDVVEELVSGYVKAYPDYIRYSENHRRALIGKKRHKNRKVSVLIGGGSGHEPGFLGYVGQGMADGVAVGNIFASPSPIPIQTVTQEIHKGDGVLYIYGNYAGDLMNFEMASEMTEIEDDIKTTAVIGNDDLASSKDPTDRRGIAGELLVFKVAGAAADFGYDLETVTKLAQKANDSTRSMGIGLSPCYLPQTGKPSFDLEENEMEIGLGHHGEPGIEKTTIRSAKETTEVLMTNIFKEGIYEAGDDVVVLINGLGATSQMDLYIINNTVDDMLKSKQLNTHRTYVGDFITSMEMSGFSITLMKVDDELKKCIDHQVDCPNFTQIGGHDDDINK</sequence>
<dbReference type="FunFam" id="3.30.1180.20:FF:000001">
    <property type="entry name" value="Dihydroxyacetone kinase 1"/>
    <property type="match status" value="1"/>
</dbReference>
<organism evidence="6 7">
    <name type="scientific">Mammaliicoccus stepanovicii</name>
    <dbReference type="NCBI Taxonomy" id="643214"/>
    <lineage>
        <taxon>Bacteria</taxon>
        <taxon>Bacillati</taxon>
        <taxon>Bacillota</taxon>
        <taxon>Bacilli</taxon>
        <taxon>Bacillales</taxon>
        <taxon>Staphylococcaceae</taxon>
        <taxon>Mammaliicoccus</taxon>
    </lineage>
</organism>
<dbReference type="GO" id="GO:0005524">
    <property type="term" value="F:ATP binding"/>
    <property type="evidence" value="ECO:0007669"/>
    <property type="project" value="UniProtKB-KW"/>
</dbReference>
<evidence type="ECO:0000256" key="3">
    <source>
        <dbReference type="ARBA" id="ARBA00022777"/>
    </source>
</evidence>
<gene>
    <name evidence="6" type="primary">dhaK_2</name>
    <name evidence="6" type="ORF">SAMEA4384403_01611</name>
</gene>
<dbReference type="OrthoDB" id="9806345at2"/>
<dbReference type="Gene3D" id="3.40.50.10440">
    <property type="entry name" value="Dihydroxyacetone kinase, domain 1"/>
    <property type="match status" value="1"/>
</dbReference>
<keyword evidence="7" id="KW-1185">Reference proteome</keyword>
<dbReference type="InterPro" id="IPR050861">
    <property type="entry name" value="Dihydroxyacetone_Kinase"/>
</dbReference>
<dbReference type="EC" id="2.7.1.29" evidence="6"/>
<reference evidence="6 7" key="1">
    <citation type="submission" date="2017-06" db="EMBL/GenBank/DDBJ databases">
        <authorList>
            <consortium name="Pathogen Informatics"/>
        </authorList>
    </citation>
    <scope>NUCLEOTIDE SEQUENCE [LARGE SCALE GENOMIC DNA]</scope>
    <source>
        <strain evidence="6 7">NCTC13839</strain>
    </source>
</reference>
<protein>
    <submittedName>
        <fullName evidence="6">Dihydroxyacetone kinase family protein</fullName>
        <ecNumber evidence="6">2.7.-.-</ecNumber>
        <ecNumber evidence="6">2.7.1.29</ecNumber>
    </submittedName>
</protein>
<evidence type="ECO:0000259" key="5">
    <source>
        <dbReference type="PROSITE" id="PS51481"/>
    </source>
</evidence>
<dbReference type="EMBL" id="LT906462">
    <property type="protein sequence ID" value="SNV71178.1"/>
    <property type="molecule type" value="Genomic_DNA"/>
</dbReference>
<dbReference type="RefSeq" id="WP_095088441.1">
    <property type="nucleotide sequence ID" value="NZ_BMDM01000004.1"/>
</dbReference>